<evidence type="ECO:0000313" key="1">
    <source>
        <dbReference type="EMBL" id="TDZ95759.1"/>
    </source>
</evidence>
<organism evidence="1 4">
    <name type="scientific">Mycobacteroides salmoniphilum</name>
    <dbReference type="NCBI Taxonomy" id="404941"/>
    <lineage>
        <taxon>Bacteria</taxon>
        <taxon>Bacillati</taxon>
        <taxon>Actinomycetota</taxon>
        <taxon>Actinomycetes</taxon>
        <taxon>Mycobacteriales</taxon>
        <taxon>Mycobacteriaceae</taxon>
        <taxon>Mycobacteroides</taxon>
    </lineage>
</organism>
<keyword evidence="3" id="KW-1185">Reference proteome</keyword>
<sequence length="193" mass="20701">MQNLFFADRIKSAAASASLPRLIQYALSSATRSAAFGAEALGGFAGADAAVLGAALDACWRVLSGSEEVVAKHNSDLLGRLVPDWDGQYAFYNSATNDVLTSTIHTLGVIAGPQPSESAYWASASFFDLADLMVHRKRSDYVEELGSEPVIVAVLECLESDLRRLESTEPHSDAPSFRHQLITEGGQLARIVE</sequence>
<dbReference type="InterPro" id="IPR023381">
    <property type="entry name" value="YP001051499.1-like_dom_sf"/>
</dbReference>
<dbReference type="Gene3D" id="1.20.1590.10">
    <property type="entry name" value="YP_001051499.1 domain like"/>
    <property type="match status" value="1"/>
</dbReference>
<dbReference type="Proteomes" id="UP000294844">
    <property type="component" value="Unassembled WGS sequence"/>
</dbReference>
<evidence type="ECO:0000313" key="2">
    <source>
        <dbReference type="EMBL" id="TEA04856.1"/>
    </source>
</evidence>
<dbReference type="RefSeq" id="WP_134145934.1">
    <property type="nucleotide sequence ID" value="NZ_PECK01000003.1"/>
</dbReference>
<dbReference type="Proteomes" id="UP000295685">
    <property type="component" value="Unassembled WGS sequence"/>
</dbReference>
<reference evidence="3 4" key="1">
    <citation type="journal article" date="2019" name="Sci. Rep.">
        <title>Extended insight into the Mycobacterium chelonae-abscessus complex through whole genome sequencing of Mycobacterium salmoniphilum outbreak and Mycobacterium salmoniphilum-like strains.</title>
        <authorList>
            <person name="Behra P.R.K."/>
            <person name="Das S."/>
            <person name="Pettersson B.M.F."/>
            <person name="Shirreff L."/>
            <person name="DuCote T."/>
            <person name="Jacobsson K.G."/>
            <person name="Ennis D.G."/>
            <person name="Kirsebom L.A."/>
        </authorList>
    </citation>
    <scope>NUCLEOTIDE SEQUENCE [LARGE SCALE GENOMIC DNA]</scope>
    <source>
        <strain evidence="2 3">CCUG 60883</strain>
        <strain evidence="1 4">CCUG 60885</strain>
    </source>
</reference>
<evidence type="ECO:0000313" key="3">
    <source>
        <dbReference type="Proteomes" id="UP000294844"/>
    </source>
</evidence>
<dbReference type="EMBL" id="PECM01000008">
    <property type="protein sequence ID" value="TEA04856.1"/>
    <property type="molecule type" value="Genomic_DNA"/>
</dbReference>
<evidence type="ECO:0000313" key="4">
    <source>
        <dbReference type="Proteomes" id="UP000295685"/>
    </source>
</evidence>
<gene>
    <name evidence="2" type="ORF">CCUG60883_02152</name>
    <name evidence="1" type="ORF">CCUG60885_01893</name>
</gene>
<accession>A0A4R8SG19</accession>
<protein>
    <submittedName>
        <fullName evidence="1">Uncharacterized protein</fullName>
    </submittedName>
</protein>
<dbReference type="AlphaFoldDB" id="A0A4R8SG19"/>
<dbReference type="EMBL" id="PECK01000003">
    <property type="protein sequence ID" value="TDZ95759.1"/>
    <property type="molecule type" value="Genomic_DNA"/>
</dbReference>
<proteinExistence type="predicted"/>
<comment type="caution">
    <text evidence="1">The sequence shown here is derived from an EMBL/GenBank/DDBJ whole genome shotgun (WGS) entry which is preliminary data.</text>
</comment>
<name>A0A4R8SG19_9MYCO</name>